<feature type="signal peptide" evidence="7">
    <location>
        <begin position="1"/>
        <end position="33"/>
    </location>
</feature>
<dbReference type="InterPro" id="IPR001188">
    <property type="entry name" value="Sperm_putr-bd"/>
</dbReference>
<feature type="binding site" evidence="6">
    <location>
        <position position="98"/>
    </location>
    <ligand>
        <name>spermidine</name>
        <dbReference type="ChEBI" id="CHEBI:57834"/>
    </ligand>
</feature>
<dbReference type="PANTHER" id="PTHR30222">
    <property type="entry name" value="SPERMIDINE/PUTRESCINE-BINDING PERIPLASMIC PROTEIN"/>
    <property type="match status" value="1"/>
</dbReference>
<dbReference type="SUPFAM" id="SSF53850">
    <property type="entry name" value="Periplasmic binding protein-like II"/>
    <property type="match status" value="1"/>
</dbReference>
<comment type="subcellular location">
    <subcellularLocation>
        <location evidence="1 5">Periplasm</location>
    </subcellularLocation>
</comment>
<dbReference type="Gene3D" id="3.40.190.10">
    <property type="entry name" value="Periplasmic binding protein-like II"/>
    <property type="match status" value="2"/>
</dbReference>
<sequence length="359" mass="41500">MRFYKLKKLFLAKAFTAFGVSLFSLSNLNTAFANQDTPGKVLYVYNWTEYIPTDVLKQFTDETGIQVRYSTYESNEELYSKLKLVKGEGYDLIFPSSYYVNLLKDEGYLRKLDHSKIRMDNVLPELLKHEYDPNNEYSIPYTYGFTTLAVNTNMYDIKEVTSWKDLWKPQYNNITLLNDVLDNFSMGLLAYGYDPNNATDEQVEETFEHLKVLSNKVVQFNSDSPEVPYIEGQSGIGMIWTGSAFRAHLEGNSEIKVVYPKEGAILWIDNFAIPAKAKNVAGAYEFINFILRPDIALRIVEEMGFQTSNSKVKALMPTEWQNDPALFPPEEVYKKAIMNNIPTSRLEFFNNFWNRIKVE</sequence>
<dbReference type="AlphaFoldDB" id="A0A3A1Y7C3"/>
<keyword evidence="4 5" id="KW-0574">Periplasm</keyword>
<feature type="chain" id="PRO_5017322153" description="Putrescine-binding periplasmic protein" evidence="7">
    <location>
        <begin position="34"/>
        <end position="359"/>
    </location>
</feature>
<evidence type="ECO:0000256" key="5">
    <source>
        <dbReference type="PIRNR" id="PIRNR019574"/>
    </source>
</evidence>
<accession>A0A3A1Y7C3</accession>
<dbReference type="PANTHER" id="PTHR30222:SF17">
    <property type="entry name" value="SPERMIDINE_PUTRESCINE-BINDING PERIPLASMIC PROTEIN"/>
    <property type="match status" value="1"/>
</dbReference>
<evidence type="ECO:0000313" key="8">
    <source>
        <dbReference type="EMBL" id="RIY33206.1"/>
    </source>
</evidence>
<evidence type="ECO:0000256" key="3">
    <source>
        <dbReference type="ARBA" id="ARBA00022729"/>
    </source>
</evidence>
<dbReference type="PIRSF" id="PIRSF019574">
    <property type="entry name" value="Periplasmic_polyamine_BP"/>
    <property type="match status" value="1"/>
</dbReference>
<keyword evidence="9" id="KW-1185">Reference proteome</keyword>
<dbReference type="CDD" id="cd13590">
    <property type="entry name" value="PBP2_PotD_PotF_like"/>
    <property type="match status" value="1"/>
</dbReference>
<evidence type="ECO:0000313" key="9">
    <source>
        <dbReference type="Proteomes" id="UP000265691"/>
    </source>
</evidence>
<dbReference type="EMBL" id="NRHC01000037">
    <property type="protein sequence ID" value="RIY33206.1"/>
    <property type="molecule type" value="Genomic_DNA"/>
</dbReference>
<dbReference type="GO" id="GO:0019808">
    <property type="term" value="F:polyamine binding"/>
    <property type="evidence" value="ECO:0007669"/>
    <property type="project" value="InterPro"/>
</dbReference>
<evidence type="ECO:0000256" key="6">
    <source>
        <dbReference type="PIRSR" id="PIRSR019574-1"/>
    </source>
</evidence>
<reference evidence="8 9" key="1">
    <citation type="submission" date="2017-08" db="EMBL/GenBank/DDBJ databases">
        <title>Reclassification of Bisgaard taxon 37 and 44.</title>
        <authorList>
            <person name="Christensen H."/>
        </authorList>
    </citation>
    <scope>NUCLEOTIDE SEQUENCE [LARGE SCALE GENOMIC DNA]</scope>
    <source>
        <strain evidence="8 9">B96_3</strain>
    </source>
</reference>
<dbReference type="GO" id="GO:0015846">
    <property type="term" value="P:polyamine transport"/>
    <property type="evidence" value="ECO:0007669"/>
    <property type="project" value="InterPro"/>
</dbReference>
<keyword evidence="3 7" id="KW-0732">Signal</keyword>
<dbReference type="Pfam" id="PF13416">
    <property type="entry name" value="SBP_bac_8"/>
    <property type="match status" value="1"/>
</dbReference>
<evidence type="ECO:0000256" key="2">
    <source>
        <dbReference type="ARBA" id="ARBA00022448"/>
    </source>
</evidence>
<dbReference type="Proteomes" id="UP000265691">
    <property type="component" value="Unassembled WGS sequence"/>
</dbReference>
<evidence type="ECO:0000256" key="7">
    <source>
        <dbReference type="SAM" id="SignalP"/>
    </source>
</evidence>
<comment type="function">
    <text evidence="5">Required for the activity of the bacterial periplasmic transport system of putrescine.</text>
</comment>
<organism evidence="8 9">
    <name type="scientific">Psittacicella hinzii</name>
    <dbReference type="NCBI Taxonomy" id="2028575"/>
    <lineage>
        <taxon>Bacteria</taxon>
        <taxon>Pseudomonadati</taxon>
        <taxon>Pseudomonadota</taxon>
        <taxon>Gammaproteobacteria</taxon>
        <taxon>Pasteurellales</taxon>
        <taxon>Psittacicellaceae</taxon>
        <taxon>Psittacicella</taxon>
    </lineage>
</organism>
<gene>
    <name evidence="8" type="ORF">CKF54_03170</name>
</gene>
<comment type="similarity">
    <text evidence="5">Belongs to the bacterial solute-binding protein PotD/PotF family.</text>
</comment>
<feature type="binding site" evidence="6">
    <location>
        <position position="49"/>
    </location>
    <ligand>
        <name>spermidine</name>
        <dbReference type="ChEBI" id="CHEBI:57834"/>
    </ligand>
</feature>
<keyword evidence="2 5" id="KW-0813">Transport</keyword>
<dbReference type="OrthoDB" id="9769319at2"/>
<proteinExistence type="inferred from homology"/>
<evidence type="ECO:0000256" key="1">
    <source>
        <dbReference type="ARBA" id="ARBA00004418"/>
    </source>
</evidence>
<comment type="caution">
    <text evidence="8">The sequence shown here is derived from an EMBL/GenBank/DDBJ whole genome shotgun (WGS) entry which is preliminary data.</text>
</comment>
<name>A0A3A1Y7C3_9GAMM</name>
<evidence type="ECO:0000256" key="4">
    <source>
        <dbReference type="ARBA" id="ARBA00022764"/>
    </source>
</evidence>
<dbReference type="GO" id="GO:0042597">
    <property type="term" value="C:periplasmic space"/>
    <property type="evidence" value="ECO:0007669"/>
    <property type="project" value="UniProtKB-SubCell"/>
</dbReference>
<dbReference type="PRINTS" id="PR00909">
    <property type="entry name" value="SPERMDNBNDNG"/>
</dbReference>
<protein>
    <recommendedName>
        <fullName evidence="5">Putrescine-binding periplasmic protein</fullName>
    </recommendedName>
</protein>
<dbReference type="InterPro" id="IPR006059">
    <property type="entry name" value="SBP"/>
</dbReference>